<protein>
    <submittedName>
        <fullName evidence="8">SM-20-related protein</fullName>
    </submittedName>
</protein>
<evidence type="ECO:0000256" key="5">
    <source>
        <dbReference type="ARBA" id="ARBA00023002"/>
    </source>
</evidence>
<dbReference type="EMBL" id="FSRE01000002">
    <property type="protein sequence ID" value="SIN94798.1"/>
    <property type="molecule type" value="Genomic_DNA"/>
</dbReference>
<organism evidence="8 9">
    <name type="scientific">Sulfurivirga caldicuralii</name>
    <dbReference type="NCBI Taxonomy" id="364032"/>
    <lineage>
        <taxon>Bacteria</taxon>
        <taxon>Pseudomonadati</taxon>
        <taxon>Pseudomonadota</taxon>
        <taxon>Gammaproteobacteria</taxon>
        <taxon>Thiotrichales</taxon>
        <taxon>Piscirickettsiaceae</taxon>
        <taxon>Sulfurivirga</taxon>
    </lineage>
</organism>
<evidence type="ECO:0000256" key="3">
    <source>
        <dbReference type="ARBA" id="ARBA00022896"/>
    </source>
</evidence>
<dbReference type="PANTHER" id="PTHR12907:SF26">
    <property type="entry name" value="HIF PROLYL HYDROXYLASE, ISOFORM C"/>
    <property type="match status" value="1"/>
</dbReference>
<keyword evidence="2" id="KW-0479">Metal-binding</keyword>
<dbReference type="RefSeq" id="WP_074201352.1">
    <property type="nucleotide sequence ID" value="NZ_FSRE01000002.1"/>
</dbReference>
<dbReference type="InterPro" id="IPR005123">
    <property type="entry name" value="Oxoglu/Fe-dep_dioxygenase_dom"/>
</dbReference>
<dbReference type="GO" id="GO:0008198">
    <property type="term" value="F:ferrous iron binding"/>
    <property type="evidence" value="ECO:0007669"/>
    <property type="project" value="TreeGrafter"/>
</dbReference>
<dbReference type="Pfam" id="PF13640">
    <property type="entry name" value="2OG-FeII_Oxy_3"/>
    <property type="match status" value="1"/>
</dbReference>
<evidence type="ECO:0000256" key="4">
    <source>
        <dbReference type="ARBA" id="ARBA00022964"/>
    </source>
</evidence>
<feature type="domain" description="Fe2OG dioxygenase" evidence="7">
    <location>
        <begin position="101"/>
        <end position="205"/>
    </location>
</feature>
<evidence type="ECO:0000259" key="7">
    <source>
        <dbReference type="PROSITE" id="PS51471"/>
    </source>
</evidence>
<evidence type="ECO:0000313" key="8">
    <source>
        <dbReference type="EMBL" id="SIN94798.1"/>
    </source>
</evidence>
<dbReference type="Proteomes" id="UP000198461">
    <property type="component" value="Unassembled WGS sequence"/>
</dbReference>
<keyword evidence="6" id="KW-0408">Iron</keyword>
<keyword evidence="3" id="KW-0847">Vitamin C</keyword>
<dbReference type="Gene3D" id="2.60.120.620">
    <property type="entry name" value="q2cbj1_9rhob like domain"/>
    <property type="match status" value="1"/>
</dbReference>
<evidence type="ECO:0000256" key="6">
    <source>
        <dbReference type="ARBA" id="ARBA00023004"/>
    </source>
</evidence>
<proteinExistence type="predicted"/>
<reference evidence="8 9" key="1">
    <citation type="submission" date="2016-11" db="EMBL/GenBank/DDBJ databases">
        <authorList>
            <person name="Jaros S."/>
            <person name="Januszkiewicz K."/>
            <person name="Wedrychowicz H."/>
        </authorList>
    </citation>
    <scope>NUCLEOTIDE SEQUENCE [LARGE SCALE GENOMIC DNA]</scope>
    <source>
        <strain evidence="8 9">DSM 17737</strain>
    </source>
</reference>
<dbReference type="GO" id="GO:0031543">
    <property type="term" value="F:peptidyl-proline dioxygenase activity"/>
    <property type="evidence" value="ECO:0007669"/>
    <property type="project" value="TreeGrafter"/>
</dbReference>
<keyword evidence="4" id="KW-0223">Dioxygenase</keyword>
<dbReference type="STRING" id="364032.SAMN05443662_1084"/>
<dbReference type="AlphaFoldDB" id="A0A1N6FHM7"/>
<evidence type="ECO:0000313" key="9">
    <source>
        <dbReference type="Proteomes" id="UP000198461"/>
    </source>
</evidence>
<evidence type="ECO:0000256" key="2">
    <source>
        <dbReference type="ARBA" id="ARBA00022723"/>
    </source>
</evidence>
<evidence type="ECO:0000256" key="1">
    <source>
        <dbReference type="ARBA" id="ARBA00001961"/>
    </source>
</evidence>
<dbReference type="PROSITE" id="PS51471">
    <property type="entry name" value="FE2OG_OXY"/>
    <property type="match status" value="1"/>
</dbReference>
<dbReference type="InterPro" id="IPR006620">
    <property type="entry name" value="Pro_4_hyd_alph"/>
</dbReference>
<name>A0A1N6FHM7_9GAMM</name>
<dbReference type="GO" id="GO:0071456">
    <property type="term" value="P:cellular response to hypoxia"/>
    <property type="evidence" value="ECO:0007669"/>
    <property type="project" value="TreeGrafter"/>
</dbReference>
<accession>A0A1N6FHM7</accession>
<sequence>MNSIVEAAPRAAMEDVLDGLTEQGYAVVPDFLPESLRNALYQQAVQSYQSDGMHRASIGQGRDNQINTSIRGDSIVWLDGSTPAQRDFLERMDAYRALLNRSLYLGINNYEAHFAYYPPGRYYRTHWDNFRGRSNRLVTTVLYLNPHWSSDCGGELVLYAEDEKTVRETIVPQPGMLVTFMSAQIPHEVRPTHQPRVSIAGWMRRDSILSR</sequence>
<keyword evidence="5" id="KW-0560">Oxidoreductase</keyword>
<dbReference type="GO" id="GO:0031418">
    <property type="term" value="F:L-ascorbic acid binding"/>
    <property type="evidence" value="ECO:0007669"/>
    <property type="project" value="UniProtKB-KW"/>
</dbReference>
<dbReference type="PANTHER" id="PTHR12907">
    <property type="entry name" value="EGL NINE HOMOLOG-RELATED"/>
    <property type="match status" value="1"/>
</dbReference>
<dbReference type="InterPro" id="IPR051559">
    <property type="entry name" value="HIF_prolyl_hydroxylases"/>
</dbReference>
<comment type="cofactor">
    <cofactor evidence="1">
        <name>L-ascorbate</name>
        <dbReference type="ChEBI" id="CHEBI:38290"/>
    </cofactor>
</comment>
<dbReference type="InterPro" id="IPR044862">
    <property type="entry name" value="Pro_4_hyd_alph_FE2OG_OXY"/>
</dbReference>
<dbReference type="SUPFAM" id="SSF51197">
    <property type="entry name" value="Clavaminate synthase-like"/>
    <property type="match status" value="1"/>
</dbReference>
<keyword evidence="9" id="KW-1185">Reference proteome</keyword>
<gene>
    <name evidence="8" type="ORF">SAMN05443662_1084</name>
</gene>
<dbReference type="OrthoDB" id="9783171at2"/>
<dbReference type="SMART" id="SM00702">
    <property type="entry name" value="P4Hc"/>
    <property type="match status" value="1"/>
</dbReference>